<dbReference type="Proteomes" id="UP000621670">
    <property type="component" value="Unassembled WGS sequence"/>
</dbReference>
<reference evidence="3 4" key="1">
    <citation type="submission" date="2020-08" db="EMBL/GenBank/DDBJ databases">
        <title>Description of novel Flavobacterium F-400 isolate.</title>
        <authorList>
            <person name="Saticioglu I."/>
            <person name="Duman M."/>
            <person name="Altun S."/>
        </authorList>
    </citation>
    <scope>NUCLEOTIDE SEQUENCE [LARGE SCALE GENOMIC DNA]</scope>
    <source>
        <strain evidence="3 4">F-400</strain>
    </source>
</reference>
<evidence type="ECO:0000259" key="2">
    <source>
        <dbReference type="Pfam" id="PF13579"/>
    </source>
</evidence>
<evidence type="ECO:0000313" key="4">
    <source>
        <dbReference type="Proteomes" id="UP000621670"/>
    </source>
</evidence>
<proteinExistence type="predicted"/>
<dbReference type="Pfam" id="PF13579">
    <property type="entry name" value="Glyco_trans_4_4"/>
    <property type="match status" value="1"/>
</dbReference>
<gene>
    <name evidence="3" type="ORF">H8R26_12425</name>
</gene>
<feature type="domain" description="Glycosyl transferase family 1" evidence="1">
    <location>
        <begin position="198"/>
        <end position="361"/>
    </location>
</feature>
<dbReference type="EMBL" id="JACRUM010000007">
    <property type="protein sequence ID" value="MBC5864229.1"/>
    <property type="molecule type" value="Genomic_DNA"/>
</dbReference>
<sequence length="388" mass="43398">MKVSVKPKLIRTSTVAMSLDYLLKGQLAFLNEKYDVVAVSGADDHLETVASREKVRTVSVPIHRQIKPWQDLISLWKLYRLFLIEKPQIVHSITPKAGLLSMTAAFFARVPVRMHTFTGLIFPSKTGILQQILIVMDKILCLFATHIYPEGQGVLQDLKKFGITNKKLSVLANGNVNGIDVEYFDPKQLEPAQIVALKQELKIEVTDFVYIFVGRLVADKGIKELVAAFLKLESQASGVKLLLVGPLEPELDPLDAQTLQAISQSNNILHLGFQKDVRQYFSIANALVFPSYREGFPNVVLQAGAMGLPTIATDISGCNEIIKRGYNGILVPVKDEVKLFDSMFQLATNSVFCNELASNSRSVIVEKYQQRLVWEAIENEYNRIVNHV</sequence>
<protein>
    <submittedName>
        <fullName evidence="3">Glycosyltransferase family 4 protein</fullName>
    </submittedName>
</protein>
<comment type="caution">
    <text evidence="3">The sequence shown here is derived from an EMBL/GenBank/DDBJ whole genome shotgun (WGS) entry which is preliminary data.</text>
</comment>
<dbReference type="CDD" id="cd03808">
    <property type="entry name" value="GT4_CapM-like"/>
    <property type="match status" value="1"/>
</dbReference>
<dbReference type="Gene3D" id="3.40.50.2000">
    <property type="entry name" value="Glycogen Phosphorylase B"/>
    <property type="match status" value="2"/>
</dbReference>
<dbReference type="PANTHER" id="PTHR12526">
    <property type="entry name" value="GLYCOSYLTRANSFERASE"/>
    <property type="match status" value="1"/>
</dbReference>
<dbReference type="Pfam" id="PF00534">
    <property type="entry name" value="Glycos_transf_1"/>
    <property type="match status" value="1"/>
</dbReference>
<evidence type="ECO:0000259" key="1">
    <source>
        <dbReference type="Pfam" id="PF00534"/>
    </source>
</evidence>
<dbReference type="SUPFAM" id="SSF53756">
    <property type="entry name" value="UDP-Glycosyltransferase/glycogen phosphorylase"/>
    <property type="match status" value="1"/>
</dbReference>
<dbReference type="PANTHER" id="PTHR12526:SF637">
    <property type="entry name" value="GLYCOSYLTRANSFERASE EPSF-RELATED"/>
    <property type="match status" value="1"/>
</dbReference>
<organism evidence="3 4">
    <name type="scientific">Flavobacterium turcicum</name>
    <dbReference type="NCBI Taxonomy" id="2764718"/>
    <lineage>
        <taxon>Bacteria</taxon>
        <taxon>Pseudomonadati</taxon>
        <taxon>Bacteroidota</taxon>
        <taxon>Flavobacteriia</taxon>
        <taxon>Flavobacteriales</taxon>
        <taxon>Flavobacteriaceae</taxon>
        <taxon>Flavobacterium</taxon>
    </lineage>
</organism>
<dbReference type="InterPro" id="IPR028098">
    <property type="entry name" value="Glyco_trans_4-like_N"/>
</dbReference>
<evidence type="ECO:0000313" key="3">
    <source>
        <dbReference type="EMBL" id="MBC5864229.1"/>
    </source>
</evidence>
<dbReference type="InterPro" id="IPR001296">
    <property type="entry name" value="Glyco_trans_1"/>
</dbReference>
<name>A0ABR7JIB4_9FLAO</name>
<dbReference type="RefSeq" id="WP_166138293.1">
    <property type="nucleotide sequence ID" value="NZ_JAAOBY010000008.1"/>
</dbReference>
<accession>A0ABR7JIB4</accession>
<feature type="domain" description="Glycosyltransferase subfamily 4-like N-terminal" evidence="2">
    <location>
        <begin position="33"/>
        <end position="174"/>
    </location>
</feature>
<keyword evidence="4" id="KW-1185">Reference proteome</keyword>